<feature type="transmembrane region" description="Helical" evidence="6">
    <location>
        <begin position="40"/>
        <end position="59"/>
    </location>
</feature>
<name>A0A327PRV9_9BACT</name>
<dbReference type="EMBL" id="QLLK01000002">
    <property type="protein sequence ID" value="RAI94051.1"/>
    <property type="molecule type" value="Genomic_DNA"/>
</dbReference>
<evidence type="ECO:0008006" key="9">
    <source>
        <dbReference type="Google" id="ProtNLM"/>
    </source>
</evidence>
<evidence type="ECO:0000256" key="5">
    <source>
        <dbReference type="SAM" id="MobiDB-lite"/>
    </source>
</evidence>
<keyword evidence="4 6" id="KW-0472">Membrane</keyword>
<evidence type="ECO:0000256" key="4">
    <source>
        <dbReference type="ARBA" id="ARBA00023136"/>
    </source>
</evidence>
<keyword evidence="8" id="KW-1185">Reference proteome</keyword>
<dbReference type="AlphaFoldDB" id="A0A327PRV9"/>
<sequence length="300" mass="32783">MKWEGRRRSSNVEDRRGQRVGGSGGGGFNPMLIGPLLKVLFSKTGLIIVGIIIAISVITGTNPLTFLGNFMGGGGGQGFTTETNYTPSEEEDRLAAFSETILADTEDVWNQLLDNYREPTLVLFSGQVSSACGMASSATGPFYCPGDEKLYIDLSFFKEMEMKLNAPGDFAQAYVIAHEVGHHIQKISGITAEMDKLRGQVSEKEYNQFSVRLELQADFLAGVWANHSQKSIGWMEKGDLAEALNAANAIGDDRLQKQATGRVTPDSFTHGTSAQRMKWFKKGFETGDINQGDTFNTNDL</sequence>
<keyword evidence="3 6" id="KW-1133">Transmembrane helix</keyword>
<dbReference type="RefSeq" id="WP_111610383.1">
    <property type="nucleotide sequence ID" value="NZ_QLLK01000002.1"/>
</dbReference>
<evidence type="ECO:0000256" key="1">
    <source>
        <dbReference type="ARBA" id="ARBA00004167"/>
    </source>
</evidence>
<dbReference type="Proteomes" id="UP000249610">
    <property type="component" value="Unassembled WGS sequence"/>
</dbReference>
<reference evidence="7 8" key="1">
    <citation type="submission" date="2018-06" db="EMBL/GenBank/DDBJ databases">
        <title>Genomic Encyclopedia of Archaeal and Bacterial Type Strains, Phase II (KMG-II): from individual species to whole genera.</title>
        <authorList>
            <person name="Goeker M."/>
        </authorList>
    </citation>
    <scope>NUCLEOTIDE SEQUENCE [LARGE SCALE GENOMIC DNA]</scope>
    <source>
        <strain evidence="7 8">DSM 23446</strain>
    </source>
</reference>
<keyword evidence="2 6" id="KW-0812">Transmembrane</keyword>
<protein>
    <recommendedName>
        <fullName evidence="9">Neutral zinc metallopeptidase</fullName>
    </recommendedName>
</protein>
<gene>
    <name evidence="7" type="ORF">LV83_00958</name>
</gene>
<dbReference type="Pfam" id="PF04228">
    <property type="entry name" value="Zn_peptidase"/>
    <property type="match status" value="1"/>
</dbReference>
<evidence type="ECO:0000256" key="2">
    <source>
        <dbReference type="ARBA" id="ARBA00022692"/>
    </source>
</evidence>
<accession>A0A327PRV9</accession>
<feature type="compositionally biased region" description="Basic and acidic residues" evidence="5">
    <location>
        <begin position="1"/>
        <end position="17"/>
    </location>
</feature>
<evidence type="ECO:0000256" key="3">
    <source>
        <dbReference type="ARBA" id="ARBA00022989"/>
    </source>
</evidence>
<comment type="caution">
    <text evidence="7">The sequence shown here is derived from an EMBL/GenBank/DDBJ whole genome shotgun (WGS) entry which is preliminary data.</text>
</comment>
<evidence type="ECO:0000256" key="6">
    <source>
        <dbReference type="SAM" id="Phobius"/>
    </source>
</evidence>
<dbReference type="GO" id="GO:0016020">
    <property type="term" value="C:membrane"/>
    <property type="evidence" value="ECO:0007669"/>
    <property type="project" value="UniProtKB-SubCell"/>
</dbReference>
<organism evidence="7 8">
    <name type="scientific">Algoriphagus yeomjeoni</name>
    <dbReference type="NCBI Taxonomy" id="291403"/>
    <lineage>
        <taxon>Bacteria</taxon>
        <taxon>Pseudomonadati</taxon>
        <taxon>Bacteroidota</taxon>
        <taxon>Cytophagia</taxon>
        <taxon>Cytophagales</taxon>
        <taxon>Cyclobacteriaceae</taxon>
        <taxon>Algoriphagus</taxon>
    </lineage>
</organism>
<comment type="subcellular location">
    <subcellularLocation>
        <location evidence="1">Membrane</location>
        <topology evidence="1">Single-pass membrane protein</topology>
    </subcellularLocation>
</comment>
<dbReference type="InterPro" id="IPR007343">
    <property type="entry name" value="Uncharacterised_pept_Zn_put"/>
</dbReference>
<evidence type="ECO:0000313" key="7">
    <source>
        <dbReference type="EMBL" id="RAI94051.1"/>
    </source>
</evidence>
<proteinExistence type="predicted"/>
<dbReference type="PANTHER" id="PTHR30168">
    <property type="entry name" value="PUTATIVE MEMBRANE PROTEIN YPFJ"/>
    <property type="match status" value="1"/>
</dbReference>
<dbReference type="PANTHER" id="PTHR30168:SF0">
    <property type="entry name" value="INNER MEMBRANE PROTEIN"/>
    <property type="match status" value="1"/>
</dbReference>
<evidence type="ECO:0000313" key="8">
    <source>
        <dbReference type="Proteomes" id="UP000249610"/>
    </source>
</evidence>
<feature type="region of interest" description="Disordered" evidence="5">
    <location>
        <begin position="1"/>
        <end position="24"/>
    </location>
</feature>
<dbReference type="OrthoDB" id="9774900at2"/>